<reference evidence="2" key="1">
    <citation type="submission" date="2014-11" db="EMBL/GenBank/DDBJ databases">
        <authorList>
            <person name="Amaro Gonzalez C."/>
        </authorList>
    </citation>
    <scope>NUCLEOTIDE SEQUENCE</scope>
</reference>
<organism evidence="2">
    <name type="scientific">Anguilla anguilla</name>
    <name type="common">European freshwater eel</name>
    <name type="synonym">Muraena anguilla</name>
    <dbReference type="NCBI Taxonomy" id="7936"/>
    <lineage>
        <taxon>Eukaryota</taxon>
        <taxon>Metazoa</taxon>
        <taxon>Chordata</taxon>
        <taxon>Craniata</taxon>
        <taxon>Vertebrata</taxon>
        <taxon>Euteleostomi</taxon>
        <taxon>Actinopterygii</taxon>
        <taxon>Neopterygii</taxon>
        <taxon>Teleostei</taxon>
        <taxon>Anguilliformes</taxon>
        <taxon>Anguillidae</taxon>
        <taxon>Anguilla</taxon>
    </lineage>
</organism>
<feature type="region of interest" description="Disordered" evidence="1">
    <location>
        <begin position="1"/>
        <end position="29"/>
    </location>
</feature>
<dbReference type="AlphaFoldDB" id="A0A0E9TM22"/>
<reference evidence="2" key="2">
    <citation type="journal article" date="2015" name="Fish Shellfish Immunol.">
        <title>Early steps in the European eel (Anguilla anguilla)-Vibrio vulnificus interaction in the gills: Role of the RtxA13 toxin.</title>
        <authorList>
            <person name="Callol A."/>
            <person name="Pajuelo D."/>
            <person name="Ebbesson L."/>
            <person name="Teles M."/>
            <person name="MacKenzie S."/>
            <person name="Amaro C."/>
        </authorList>
    </citation>
    <scope>NUCLEOTIDE SEQUENCE</scope>
</reference>
<sequence length="42" mass="4824">MERPPLRSKTARLDHRGQSQNDQEGNSSGIYRDLGVYMLALY</sequence>
<feature type="compositionally biased region" description="Polar residues" evidence="1">
    <location>
        <begin position="18"/>
        <end position="29"/>
    </location>
</feature>
<proteinExistence type="predicted"/>
<dbReference type="EMBL" id="GBXM01054809">
    <property type="protein sequence ID" value="JAH53768.1"/>
    <property type="molecule type" value="Transcribed_RNA"/>
</dbReference>
<dbReference type="EMBL" id="GBXM01043604">
    <property type="protein sequence ID" value="JAH64973.1"/>
    <property type="molecule type" value="Transcribed_RNA"/>
</dbReference>
<name>A0A0E9TM22_ANGAN</name>
<accession>A0A0E9TM22</accession>
<evidence type="ECO:0000256" key="1">
    <source>
        <dbReference type="SAM" id="MobiDB-lite"/>
    </source>
</evidence>
<evidence type="ECO:0000313" key="2">
    <source>
        <dbReference type="EMBL" id="JAH53768.1"/>
    </source>
</evidence>
<protein>
    <submittedName>
        <fullName evidence="2">Uncharacterized protein</fullName>
    </submittedName>
</protein>
<feature type="compositionally biased region" description="Basic and acidic residues" evidence="1">
    <location>
        <begin position="1"/>
        <end position="17"/>
    </location>
</feature>